<feature type="transmembrane region" description="Helical" evidence="1">
    <location>
        <begin position="125"/>
        <end position="150"/>
    </location>
</feature>
<evidence type="ECO:0000256" key="1">
    <source>
        <dbReference type="SAM" id="Phobius"/>
    </source>
</evidence>
<proteinExistence type="predicted"/>
<reference evidence="2" key="1">
    <citation type="submission" date="2019-12" db="EMBL/GenBank/DDBJ databases">
        <title>Genome sequencing and annotation of Brassica cretica.</title>
        <authorList>
            <person name="Studholme D.J."/>
            <person name="Sarris P."/>
        </authorList>
    </citation>
    <scope>NUCLEOTIDE SEQUENCE</scope>
    <source>
        <strain evidence="2">PFS-109/04</strain>
        <tissue evidence="2">Leaf</tissue>
    </source>
</reference>
<evidence type="ECO:0000313" key="2">
    <source>
        <dbReference type="EMBL" id="KAF3513072.1"/>
    </source>
</evidence>
<accession>A0A8S9PHW8</accession>
<protein>
    <submittedName>
        <fullName evidence="2">Uncharacterized protein</fullName>
    </submittedName>
</protein>
<evidence type="ECO:0000313" key="3">
    <source>
        <dbReference type="Proteomes" id="UP000712600"/>
    </source>
</evidence>
<dbReference type="Proteomes" id="UP000712600">
    <property type="component" value="Unassembled WGS sequence"/>
</dbReference>
<name>A0A8S9PHW8_BRACR</name>
<sequence length="240" mass="26192">MPVSGDQFPKLGGEIFAFGKRGVFQVLVPHDSPNVLEVHVVVSPIDLELDLAPSLPHMRSVMVSGLKGRQELTGDILVDRVSHGEEFWQLQIFQHRLNIRIKTQLLQQIKVGEPCWSPSDIIQQVIIQLSLSLSTVTAFPFDILAFFVGACSSSLSSSLSSLVGTATLFSVLFSCSFAFFVAKVCCREVLYAPEPAGSEAKAFPLSADSFLSASCFSASSFPFVFLTVGTWKIQNLKSDK</sequence>
<keyword evidence="1" id="KW-0472">Membrane</keyword>
<keyword evidence="1" id="KW-0812">Transmembrane</keyword>
<comment type="caution">
    <text evidence="2">The sequence shown here is derived from an EMBL/GenBank/DDBJ whole genome shotgun (WGS) entry which is preliminary data.</text>
</comment>
<gene>
    <name evidence="2" type="ORF">F2Q69_00008941</name>
</gene>
<keyword evidence="1" id="KW-1133">Transmembrane helix</keyword>
<organism evidence="2 3">
    <name type="scientific">Brassica cretica</name>
    <name type="common">Mustard</name>
    <dbReference type="NCBI Taxonomy" id="69181"/>
    <lineage>
        <taxon>Eukaryota</taxon>
        <taxon>Viridiplantae</taxon>
        <taxon>Streptophyta</taxon>
        <taxon>Embryophyta</taxon>
        <taxon>Tracheophyta</taxon>
        <taxon>Spermatophyta</taxon>
        <taxon>Magnoliopsida</taxon>
        <taxon>eudicotyledons</taxon>
        <taxon>Gunneridae</taxon>
        <taxon>Pentapetalae</taxon>
        <taxon>rosids</taxon>
        <taxon>malvids</taxon>
        <taxon>Brassicales</taxon>
        <taxon>Brassicaceae</taxon>
        <taxon>Brassiceae</taxon>
        <taxon>Brassica</taxon>
    </lineage>
</organism>
<dbReference type="AlphaFoldDB" id="A0A8S9PHW8"/>
<feature type="transmembrane region" description="Helical" evidence="1">
    <location>
        <begin position="162"/>
        <end position="182"/>
    </location>
</feature>
<dbReference type="EMBL" id="QGKX02001521">
    <property type="protein sequence ID" value="KAF3513072.1"/>
    <property type="molecule type" value="Genomic_DNA"/>
</dbReference>